<protein>
    <submittedName>
        <fullName evidence="3">PH domain-containing protein</fullName>
    </submittedName>
</protein>
<evidence type="ECO:0000313" key="4">
    <source>
        <dbReference type="Proteomes" id="UP001180737"/>
    </source>
</evidence>
<keyword evidence="4" id="KW-1185">Reference proteome</keyword>
<feature type="transmembrane region" description="Helical" evidence="1">
    <location>
        <begin position="44"/>
        <end position="62"/>
    </location>
</feature>
<keyword evidence="1" id="KW-1133">Transmembrane helix</keyword>
<dbReference type="Pfam" id="PF10756">
    <property type="entry name" value="bPH_6"/>
    <property type="match status" value="1"/>
</dbReference>
<accession>A0ABU2Z228</accession>
<feature type="transmembrane region" description="Helical" evidence="1">
    <location>
        <begin position="20"/>
        <end position="38"/>
    </location>
</feature>
<name>A0ABU2Z228_9ACTN</name>
<dbReference type="Proteomes" id="UP001180737">
    <property type="component" value="Unassembled WGS sequence"/>
</dbReference>
<comment type="caution">
    <text evidence="3">The sequence shown here is derived from an EMBL/GenBank/DDBJ whole genome shotgun (WGS) entry which is preliminary data.</text>
</comment>
<keyword evidence="1" id="KW-0812">Transmembrane</keyword>
<organism evidence="3 4">
    <name type="scientific">Streptomyces gottesmaniae</name>
    <dbReference type="NCBI Taxonomy" id="3075518"/>
    <lineage>
        <taxon>Bacteria</taxon>
        <taxon>Bacillati</taxon>
        <taxon>Actinomycetota</taxon>
        <taxon>Actinomycetes</taxon>
        <taxon>Kitasatosporales</taxon>
        <taxon>Streptomycetaceae</taxon>
        <taxon>Streptomyces</taxon>
    </lineage>
</organism>
<feature type="domain" description="Low molecular weight protein antigen 6 PH" evidence="2">
    <location>
        <begin position="66"/>
        <end position="144"/>
    </location>
</feature>
<dbReference type="InterPro" id="IPR019692">
    <property type="entry name" value="CFP-6_PH"/>
</dbReference>
<evidence type="ECO:0000259" key="2">
    <source>
        <dbReference type="Pfam" id="PF10756"/>
    </source>
</evidence>
<dbReference type="EMBL" id="JAVRFJ010000023">
    <property type="protein sequence ID" value="MDT0570639.1"/>
    <property type="molecule type" value="Genomic_DNA"/>
</dbReference>
<feature type="transmembrane region" description="Helical" evidence="1">
    <location>
        <begin position="174"/>
        <end position="194"/>
    </location>
</feature>
<keyword evidence="1" id="KW-0472">Membrane</keyword>
<dbReference type="RefSeq" id="WP_052146126.1">
    <property type="nucleotide sequence ID" value="NZ_JAVRFJ010000023.1"/>
</dbReference>
<evidence type="ECO:0000313" key="3">
    <source>
        <dbReference type="EMBL" id="MDT0570639.1"/>
    </source>
</evidence>
<reference evidence="3" key="1">
    <citation type="submission" date="2024-05" db="EMBL/GenBank/DDBJ databases">
        <title>30 novel species of actinomycetes from the DSMZ collection.</title>
        <authorList>
            <person name="Nouioui I."/>
        </authorList>
    </citation>
    <scope>NUCLEOTIDE SEQUENCE</scope>
    <source>
        <strain evidence="3">DSM 3412</strain>
    </source>
</reference>
<gene>
    <name evidence="3" type="ORF">RM704_24815</name>
</gene>
<evidence type="ECO:0000256" key="1">
    <source>
        <dbReference type="SAM" id="Phobius"/>
    </source>
</evidence>
<feature type="transmembrane region" description="Helical" evidence="1">
    <location>
        <begin position="200"/>
        <end position="220"/>
    </location>
</feature>
<proteinExistence type="predicted"/>
<sequence length="247" mass="27560">MSDGIQRDYRRRRGIPPTFLTLLVAAVLVSANALYAMASLGPSGWDMLAVATWVAVAGRVLLEQFRARTSVTADGVTVRGAFRTRSWAWSEIYGIRVEESRRSTPRWSGYLYATDGRRARLPHLDEYQLDDPIGEVADLCATALRLELTSVEPRPDVEDRIARGARRRKAWQRAAVASLVVLAVMFALNTWLIFTDRPTHSLLLIGGVPLVCLPVFLLVADRFGEERHRRLSHPRPATRTATGAPLD</sequence>